<dbReference type="PANTHER" id="PTHR20961">
    <property type="entry name" value="GLYCOSYLTRANSFERASE"/>
    <property type="match status" value="1"/>
</dbReference>
<dbReference type="InterPro" id="IPR007657">
    <property type="entry name" value="Glycosyltransferase_61"/>
</dbReference>
<organism evidence="5 6">
    <name type="scientific">Cyanomargarita calcarea GSE-NOS-MK-12-04C</name>
    <dbReference type="NCBI Taxonomy" id="2839659"/>
    <lineage>
        <taxon>Bacteria</taxon>
        <taxon>Bacillati</taxon>
        <taxon>Cyanobacteriota</taxon>
        <taxon>Cyanophyceae</taxon>
        <taxon>Nostocales</taxon>
        <taxon>Cyanomargaritaceae</taxon>
        <taxon>Cyanomargarita</taxon>
    </lineage>
</organism>
<reference evidence="5" key="1">
    <citation type="submission" date="2021-05" db="EMBL/GenBank/DDBJ databases">
        <authorList>
            <person name="Pietrasiak N."/>
            <person name="Ward R."/>
            <person name="Stajich J.E."/>
            <person name="Kurbessoian T."/>
        </authorList>
    </citation>
    <scope>NUCLEOTIDE SEQUENCE</scope>
    <source>
        <strain evidence="5">GSE-NOS-MK-12-04C</strain>
    </source>
</reference>
<evidence type="ECO:0000256" key="2">
    <source>
        <dbReference type="ARBA" id="ARBA00022679"/>
    </source>
</evidence>
<proteinExistence type="predicted"/>
<evidence type="ECO:0000259" key="4">
    <source>
        <dbReference type="Pfam" id="PF04577"/>
    </source>
</evidence>
<dbReference type="Pfam" id="PF04577">
    <property type="entry name" value="Glyco_transf_61"/>
    <property type="match status" value="1"/>
</dbReference>
<name>A0A951QJA1_9CYAN</name>
<gene>
    <name evidence="5" type="ORF">KME60_00995</name>
</gene>
<keyword evidence="2" id="KW-0808">Transferase</keyword>
<dbReference type="Proteomes" id="UP000729701">
    <property type="component" value="Unassembled WGS sequence"/>
</dbReference>
<evidence type="ECO:0000313" key="6">
    <source>
        <dbReference type="Proteomes" id="UP000729701"/>
    </source>
</evidence>
<dbReference type="GO" id="GO:0016757">
    <property type="term" value="F:glycosyltransferase activity"/>
    <property type="evidence" value="ECO:0007669"/>
    <property type="project" value="UniProtKB-KW"/>
</dbReference>
<dbReference type="EMBL" id="JAHHGZ010000001">
    <property type="protein sequence ID" value="MBW4666038.1"/>
    <property type="molecule type" value="Genomic_DNA"/>
</dbReference>
<accession>A0A951QJA1</accession>
<keyword evidence="1" id="KW-0328">Glycosyltransferase</keyword>
<dbReference type="AlphaFoldDB" id="A0A951QJA1"/>
<evidence type="ECO:0000256" key="1">
    <source>
        <dbReference type="ARBA" id="ARBA00022676"/>
    </source>
</evidence>
<protein>
    <submittedName>
        <fullName evidence="5">Glycosyltransferase family 61 protein</fullName>
    </submittedName>
</protein>
<sequence>MLENLKTQIKNNIVKSVSLDEVYPDLNKSHIIDSEVIEAQEIEQMPIAHHLKPLPGESLQTPVAYTTIIEGVIYCPEYNILLTKNRKIISESFNTIRPKESFNLKSLFNLKVETISGYCTVFHQWTNNYYHTIIDNIPRFYLTCQQELIQNQTEEVKLIHSRYISEMDKFFLSKFITPNVKITPVKKDKLYQIDKLIFSTFLTRDSIGYLPKAYREEFVSKYTPKRLRKKNHRIYISRESAYNGRHILNEEELLKVINQFGFQKIILESMSISEQIELFYDAEAVIAPHGAGLTNIIFSENIKVLELFPCPVITTHYYFISKSVGHTYQYCSATENTHNSNFVVDVMQVKMHLEALLTA</sequence>
<dbReference type="InterPro" id="IPR049625">
    <property type="entry name" value="Glyco_transf_61_cat"/>
</dbReference>
<feature type="domain" description="Glycosyltransferase 61 catalytic" evidence="4">
    <location>
        <begin position="129"/>
        <end position="300"/>
    </location>
</feature>
<evidence type="ECO:0000313" key="5">
    <source>
        <dbReference type="EMBL" id="MBW4666038.1"/>
    </source>
</evidence>
<keyword evidence="3" id="KW-0325">Glycoprotein</keyword>
<reference evidence="5" key="2">
    <citation type="journal article" date="2022" name="Microbiol. Resour. Announc.">
        <title>Metagenome Sequencing to Explore Phylogenomics of Terrestrial Cyanobacteria.</title>
        <authorList>
            <person name="Ward R.D."/>
            <person name="Stajich J.E."/>
            <person name="Johansen J.R."/>
            <person name="Huntemann M."/>
            <person name="Clum A."/>
            <person name="Foster B."/>
            <person name="Foster B."/>
            <person name="Roux S."/>
            <person name="Palaniappan K."/>
            <person name="Varghese N."/>
            <person name="Mukherjee S."/>
            <person name="Reddy T.B.K."/>
            <person name="Daum C."/>
            <person name="Copeland A."/>
            <person name="Chen I.A."/>
            <person name="Ivanova N.N."/>
            <person name="Kyrpides N.C."/>
            <person name="Shapiro N."/>
            <person name="Eloe-Fadrosh E.A."/>
            <person name="Pietrasiak N."/>
        </authorList>
    </citation>
    <scope>NUCLEOTIDE SEQUENCE</scope>
    <source>
        <strain evidence="5">GSE-NOS-MK-12-04C</strain>
    </source>
</reference>
<comment type="caution">
    <text evidence="5">The sequence shown here is derived from an EMBL/GenBank/DDBJ whole genome shotgun (WGS) entry which is preliminary data.</text>
</comment>
<evidence type="ECO:0000256" key="3">
    <source>
        <dbReference type="ARBA" id="ARBA00023180"/>
    </source>
</evidence>